<dbReference type="PROSITE" id="PS51682">
    <property type="entry name" value="SAM_OMT_I"/>
    <property type="match status" value="1"/>
</dbReference>
<comment type="similarity">
    <text evidence="5">Belongs to the class I-like SAM-binding methyltransferase superfamily. Cation-dependent O-methyltransferase family.</text>
</comment>
<dbReference type="Gene3D" id="3.40.50.150">
    <property type="entry name" value="Vaccinia Virus protein VP39"/>
    <property type="match status" value="1"/>
</dbReference>
<organism evidence="6 7">
    <name type="scientific">Sesamum alatum</name>
    <dbReference type="NCBI Taxonomy" id="300844"/>
    <lineage>
        <taxon>Eukaryota</taxon>
        <taxon>Viridiplantae</taxon>
        <taxon>Streptophyta</taxon>
        <taxon>Embryophyta</taxon>
        <taxon>Tracheophyta</taxon>
        <taxon>Spermatophyta</taxon>
        <taxon>Magnoliopsida</taxon>
        <taxon>eudicotyledons</taxon>
        <taxon>Gunneridae</taxon>
        <taxon>Pentapetalae</taxon>
        <taxon>asterids</taxon>
        <taxon>lamiids</taxon>
        <taxon>Lamiales</taxon>
        <taxon>Pedaliaceae</taxon>
        <taxon>Sesamum</taxon>
    </lineage>
</organism>
<accession>A0AAE2CSJ7</accession>
<evidence type="ECO:0000313" key="6">
    <source>
        <dbReference type="EMBL" id="KAK4432933.1"/>
    </source>
</evidence>
<keyword evidence="2" id="KW-0808">Transferase</keyword>
<dbReference type="InterPro" id="IPR050362">
    <property type="entry name" value="Cation-dep_OMT"/>
</dbReference>
<evidence type="ECO:0000256" key="1">
    <source>
        <dbReference type="ARBA" id="ARBA00022603"/>
    </source>
</evidence>
<gene>
    <name evidence="6" type="ORF">Salat_1055500</name>
</gene>
<dbReference type="SUPFAM" id="SSF53335">
    <property type="entry name" value="S-adenosyl-L-methionine-dependent methyltransferases"/>
    <property type="match status" value="1"/>
</dbReference>
<dbReference type="InterPro" id="IPR029063">
    <property type="entry name" value="SAM-dependent_MTases_sf"/>
</dbReference>
<dbReference type="PANTHER" id="PTHR10509">
    <property type="entry name" value="O-METHYLTRANSFERASE-RELATED"/>
    <property type="match status" value="1"/>
</dbReference>
<dbReference type="PANTHER" id="PTHR10509:SF82">
    <property type="entry name" value="CAFFEOYL-COA O-METHYLTRANSFERASE-LIKE"/>
    <property type="match status" value="1"/>
</dbReference>
<protein>
    <submittedName>
        <fullName evidence="6">Caffeoyl-CoA O-methyltransferase</fullName>
    </submittedName>
</protein>
<dbReference type="AlphaFoldDB" id="A0AAE2CSJ7"/>
<evidence type="ECO:0000256" key="3">
    <source>
        <dbReference type="ARBA" id="ARBA00022691"/>
    </source>
</evidence>
<evidence type="ECO:0000256" key="4">
    <source>
        <dbReference type="ARBA" id="ARBA00022733"/>
    </source>
</evidence>
<proteinExistence type="inferred from homology"/>
<dbReference type="Proteomes" id="UP001293254">
    <property type="component" value="Unassembled WGS sequence"/>
</dbReference>
<dbReference type="InterPro" id="IPR002935">
    <property type="entry name" value="SAM_O-MeTrfase"/>
</dbReference>
<keyword evidence="7" id="KW-1185">Reference proteome</keyword>
<dbReference type="GO" id="GO:0009809">
    <property type="term" value="P:lignin biosynthetic process"/>
    <property type="evidence" value="ECO:0007669"/>
    <property type="project" value="UniProtKB-KW"/>
</dbReference>
<evidence type="ECO:0000313" key="7">
    <source>
        <dbReference type="Proteomes" id="UP001293254"/>
    </source>
</evidence>
<keyword evidence="3" id="KW-0949">S-adenosyl-L-methionine</keyword>
<evidence type="ECO:0000256" key="5">
    <source>
        <dbReference type="ARBA" id="ARBA00023453"/>
    </source>
</evidence>
<reference evidence="6" key="1">
    <citation type="submission" date="2020-06" db="EMBL/GenBank/DDBJ databases">
        <authorList>
            <person name="Li T."/>
            <person name="Hu X."/>
            <person name="Zhang T."/>
            <person name="Song X."/>
            <person name="Zhang H."/>
            <person name="Dai N."/>
            <person name="Sheng W."/>
            <person name="Hou X."/>
            <person name="Wei L."/>
        </authorList>
    </citation>
    <scope>NUCLEOTIDE SEQUENCE</scope>
    <source>
        <strain evidence="6">3651</strain>
        <tissue evidence="6">Leaf</tissue>
    </source>
</reference>
<dbReference type="GO" id="GO:0032259">
    <property type="term" value="P:methylation"/>
    <property type="evidence" value="ECO:0007669"/>
    <property type="project" value="UniProtKB-KW"/>
</dbReference>
<dbReference type="GO" id="GO:0008757">
    <property type="term" value="F:S-adenosylmethionine-dependent methyltransferase activity"/>
    <property type="evidence" value="ECO:0007669"/>
    <property type="project" value="TreeGrafter"/>
</dbReference>
<dbReference type="Pfam" id="PF01596">
    <property type="entry name" value="Methyltransf_3"/>
    <property type="match status" value="1"/>
</dbReference>
<comment type="caution">
    <text evidence="6">The sequence shown here is derived from an EMBL/GenBank/DDBJ whole genome shotgun (WGS) entry which is preliminary data.</text>
</comment>
<name>A0AAE2CSJ7_9LAMI</name>
<keyword evidence="1" id="KW-0489">Methyltransferase</keyword>
<dbReference type="EMBL" id="JACGWO010000003">
    <property type="protein sequence ID" value="KAK4432933.1"/>
    <property type="molecule type" value="Genomic_DNA"/>
</dbReference>
<dbReference type="GO" id="GO:0008171">
    <property type="term" value="F:O-methyltransferase activity"/>
    <property type="evidence" value="ECO:0007669"/>
    <property type="project" value="InterPro"/>
</dbReference>
<sequence>MKEFVAQLMFVKSAMKDIAKTNNLTDKGCSSKTNRSHVCVTNNYLLETSVYPREPQSLKELRALSSNHPRAAMGTAPDAGQFMALILKLINAKKTIEIGVFTGYSLLLTALTIPDDGKENIPYKNVQFSQIIAIDVDKSAYEIGLPVIEKAGVKHKINFIDLRIEELLTLLSSMLIKSITQNYHERLLKLLKPGGVVIYDNTLWGGTVAMPEDWVPERRLETRSAAIEFNKYLAADARVQISQVPLGDGITMCRRL</sequence>
<evidence type="ECO:0000256" key="2">
    <source>
        <dbReference type="ARBA" id="ARBA00022679"/>
    </source>
</evidence>
<keyword evidence="4" id="KW-0438">Lignin biosynthesis</keyword>
<reference evidence="6" key="2">
    <citation type="journal article" date="2024" name="Plant">
        <title>Genomic evolution and insights into agronomic trait innovations of Sesamum species.</title>
        <authorList>
            <person name="Miao H."/>
            <person name="Wang L."/>
            <person name="Qu L."/>
            <person name="Liu H."/>
            <person name="Sun Y."/>
            <person name="Le M."/>
            <person name="Wang Q."/>
            <person name="Wei S."/>
            <person name="Zheng Y."/>
            <person name="Lin W."/>
            <person name="Duan Y."/>
            <person name="Cao H."/>
            <person name="Xiong S."/>
            <person name="Wang X."/>
            <person name="Wei L."/>
            <person name="Li C."/>
            <person name="Ma Q."/>
            <person name="Ju M."/>
            <person name="Zhao R."/>
            <person name="Li G."/>
            <person name="Mu C."/>
            <person name="Tian Q."/>
            <person name="Mei H."/>
            <person name="Zhang T."/>
            <person name="Gao T."/>
            <person name="Zhang H."/>
        </authorList>
    </citation>
    <scope>NUCLEOTIDE SEQUENCE</scope>
    <source>
        <strain evidence="6">3651</strain>
    </source>
</reference>